<feature type="compositionally biased region" description="Basic and acidic residues" evidence="1">
    <location>
        <begin position="416"/>
        <end position="427"/>
    </location>
</feature>
<feature type="compositionally biased region" description="Basic and acidic residues" evidence="1">
    <location>
        <begin position="304"/>
        <end position="333"/>
    </location>
</feature>
<accession>A0ABN8SUK9</accession>
<feature type="region of interest" description="Disordered" evidence="1">
    <location>
        <begin position="285"/>
        <end position="427"/>
    </location>
</feature>
<feature type="chain" id="PRO_5045866172" evidence="3">
    <location>
        <begin position="31"/>
        <end position="427"/>
    </location>
</feature>
<feature type="compositionally biased region" description="Basic and acidic residues" evidence="1">
    <location>
        <begin position="245"/>
        <end position="258"/>
    </location>
</feature>
<dbReference type="Proteomes" id="UP001159427">
    <property type="component" value="Unassembled WGS sequence"/>
</dbReference>
<keyword evidence="2" id="KW-1133">Transmembrane helix</keyword>
<proteinExistence type="predicted"/>
<protein>
    <submittedName>
        <fullName evidence="4">Uncharacterized protein</fullName>
    </submittedName>
</protein>
<keyword evidence="3" id="KW-0732">Signal</keyword>
<feature type="signal peptide" evidence="3">
    <location>
        <begin position="1"/>
        <end position="30"/>
    </location>
</feature>
<evidence type="ECO:0000256" key="2">
    <source>
        <dbReference type="SAM" id="Phobius"/>
    </source>
</evidence>
<keyword evidence="2" id="KW-0472">Membrane</keyword>
<gene>
    <name evidence="4" type="ORF">PEVE_00028967</name>
</gene>
<keyword evidence="2" id="KW-0812">Transmembrane</keyword>
<feature type="region of interest" description="Disordered" evidence="1">
    <location>
        <begin position="241"/>
        <end position="266"/>
    </location>
</feature>
<feature type="compositionally biased region" description="Polar residues" evidence="1">
    <location>
        <begin position="363"/>
        <end position="375"/>
    </location>
</feature>
<feature type="compositionally biased region" description="Basic and acidic residues" evidence="1">
    <location>
        <begin position="285"/>
        <end position="295"/>
    </location>
</feature>
<comment type="caution">
    <text evidence="4">The sequence shown here is derived from an EMBL/GenBank/DDBJ whole genome shotgun (WGS) entry which is preliminary data.</text>
</comment>
<keyword evidence="5" id="KW-1185">Reference proteome</keyword>
<reference evidence="4 5" key="1">
    <citation type="submission" date="2022-05" db="EMBL/GenBank/DDBJ databases">
        <authorList>
            <consortium name="Genoscope - CEA"/>
            <person name="William W."/>
        </authorList>
    </citation>
    <scope>NUCLEOTIDE SEQUENCE [LARGE SCALE GENOMIC DNA]</scope>
</reference>
<evidence type="ECO:0000313" key="4">
    <source>
        <dbReference type="EMBL" id="CAH3194903.1"/>
    </source>
</evidence>
<evidence type="ECO:0000313" key="5">
    <source>
        <dbReference type="Proteomes" id="UP001159427"/>
    </source>
</evidence>
<evidence type="ECO:0000256" key="3">
    <source>
        <dbReference type="SAM" id="SignalP"/>
    </source>
</evidence>
<feature type="compositionally biased region" description="Basic and acidic residues" evidence="1">
    <location>
        <begin position="352"/>
        <end position="362"/>
    </location>
</feature>
<evidence type="ECO:0000256" key="1">
    <source>
        <dbReference type="SAM" id="MobiDB-lite"/>
    </source>
</evidence>
<sequence>MVIMNSGKRNRVSCMALALQMFIMLKGVESQGSTSSSSVSYASITGQASSATQLPSVAAAVTTSSKPLLSSTLTTTAATPGITRPPSVTLSSSSAESQVTKVALVGDDEDEYIPEYTEAQRIGIAIGVALAILVVVLIVIYFVVSCYPRYSARIYSFTCDFSEQQQKRFNPAFFNICKNLPLPKPTQDLIRQVFGTSADSRYTRVSSNVEISSSYYNITRFWILRNSGLLFAKSDQEASETEAALEAKPEPEDFDGRPIKPPRSDSMIDAEIVLPESISQISKVLDTEGQVKNEEEGIEPVQTMEERTEPGKNEEEGTEPGKTEEVGKEERRPPFTSSVTVNIRPEAATTSKEFDYPAKEQPPDTQTDNNNQAPTGNDEISEDEKLKPDFGQSDSGDADSNEGAINLGFDDDEAQKEEKKKEEETKF</sequence>
<organism evidence="4 5">
    <name type="scientific">Porites evermanni</name>
    <dbReference type="NCBI Taxonomy" id="104178"/>
    <lineage>
        <taxon>Eukaryota</taxon>
        <taxon>Metazoa</taxon>
        <taxon>Cnidaria</taxon>
        <taxon>Anthozoa</taxon>
        <taxon>Hexacorallia</taxon>
        <taxon>Scleractinia</taxon>
        <taxon>Fungiina</taxon>
        <taxon>Poritidae</taxon>
        <taxon>Porites</taxon>
    </lineage>
</organism>
<name>A0ABN8SUK9_9CNID</name>
<dbReference type="EMBL" id="CALNXI010004026">
    <property type="protein sequence ID" value="CAH3194903.1"/>
    <property type="molecule type" value="Genomic_DNA"/>
</dbReference>
<feature type="transmembrane region" description="Helical" evidence="2">
    <location>
        <begin position="122"/>
        <end position="144"/>
    </location>
</feature>